<dbReference type="Gene3D" id="3.40.50.300">
    <property type="entry name" value="P-loop containing nucleotide triphosphate hydrolases"/>
    <property type="match status" value="1"/>
</dbReference>
<dbReference type="SUPFAM" id="SSF52540">
    <property type="entry name" value="P-loop containing nucleoside triphosphate hydrolases"/>
    <property type="match status" value="1"/>
</dbReference>
<evidence type="ECO:0008006" key="4">
    <source>
        <dbReference type="Google" id="ProtNLM"/>
    </source>
</evidence>
<feature type="compositionally biased region" description="Polar residues" evidence="1">
    <location>
        <begin position="226"/>
        <end position="236"/>
    </location>
</feature>
<organism evidence="2 3">
    <name type="scientific">Corynebacterium pygosceleis</name>
    <dbReference type="NCBI Taxonomy" id="2800406"/>
    <lineage>
        <taxon>Bacteria</taxon>
        <taxon>Bacillati</taxon>
        <taxon>Actinomycetota</taxon>
        <taxon>Actinomycetes</taxon>
        <taxon>Mycobacteriales</taxon>
        <taxon>Corynebacteriaceae</taxon>
        <taxon>Corynebacterium</taxon>
    </lineage>
</organism>
<keyword evidence="3" id="KW-1185">Reference proteome</keyword>
<protein>
    <recommendedName>
        <fullName evidence="4">HNH endonuclease</fullName>
    </recommendedName>
</protein>
<dbReference type="Gene3D" id="1.10.30.50">
    <property type="match status" value="1"/>
</dbReference>
<name>A0ABT3WUC8_9CORY</name>
<proteinExistence type="predicted"/>
<evidence type="ECO:0000313" key="2">
    <source>
        <dbReference type="EMBL" id="MCX7445832.1"/>
    </source>
</evidence>
<sequence length="236" mass="26491">MIHVILGPPTAGKSTHVREHAKPGDIRVDFDDIANLITGMDPANHTHDKYVSTVVRAARRTLISRLLEAPPDDRDVWIIHSSPGPTQLLEYEKAGAELTTIDPGKDVVMKRIKTERPAAMQAVAGKWYDTRTPKRSTTEKGLGWRHQQQRDRLLRAHKDGTPCWWCGKPMYRDKARNPDGRALAADHTKARATHGTRHLADRLLHSTCNSQRQAGDHDDQRPALKTPTTTSAGFKW</sequence>
<evidence type="ECO:0000313" key="3">
    <source>
        <dbReference type="Proteomes" id="UP001081709"/>
    </source>
</evidence>
<dbReference type="RefSeq" id="WP_267186853.1">
    <property type="nucleotide sequence ID" value="NZ_JAPMKV010000010.1"/>
</dbReference>
<dbReference type="EMBL" id="JAPMKV010000010">
    <property type="protein sequence ID" value="MCX7445832.1"/>
    <property type="molecule type" value="Genomic_DNA"/>
</dbReference>
<dbReference type="InterPro" id="IPR027417">
    <property type="entry name" value="P-loop_NTPase"/>
</dbReference>
<evidence type="ECO:0000256" key="1">
    <source>
        <dbReference type="SAM" id="MobiDB-lite"/>
    </source>
</evidence>
<comment type="caution">
    <text evidence="2">The sequence shown here is derived from an EMBL/GenBank/DDBJ whole genome shotgun (WGS) entry which is preliminary data.</text>
</comment>
<feature type="region of interest" description="Disordered" evidence="1">
    <location>
        <begin position="209"/>
        <end position="236"/>
    </location>
</feature>
<dbReference type="Proteomes" id="UP001081709">
    <property type="component" value="Unassembled WGS sequence"/>
</dbReference>
<gene>
    <name evidence="2" type="ORF">OS125_11370</name>
</gene>
<reference evidence="2" key="1">
    <citation type="submission" date="2022-11" db="EMBL/GenBank/DDBJ databases">
        <title>Corynebacterium sp. isolated from Penguins.</title>
        <authorList>
            <person name="Sedlar K."/>
            <person name="Svec P."/>
        </authorList>
    </citation>
    <scope>NUCLEOTIDE SEQUENCE</scope>
    <source>
        <strain evidence="2">P7003</strain>
    </source>
</reference>
<accession>A0ABT3WUC8</accession>